<dbReference type="InterPro" id="IPR052174">
    <property type="entry name" value="Flavoredoxin"/>
</dbReference>
<accession>A0A1Y4Q9Y4</accession>
<evidence type="ECO:0000313" key="1">
    <source>
        <dbReference type="EMBL" id="HJF41414.1"/>
    </source>
</evidence>
<dbReference type="PANTHER" id="PTHR43567:SF5">
    <property type="entry name" value="HYPOTHETICAL CYTOSOLIC PROTEIN"/>
    <property type="match status" value="1"/>
</dbReference>
<reference evidence="3" key="1">
    <citation type="submission" date="2017-04" db="EMBL/GenBank/DDBJ databases">
        <title>Function of individual gut microbiota members based on whole genome sequencing of pure cultures obtained from chicken caecum.</title>
        <authorList>
            <person name="Medvecky M."/>
            <person name="Cejkova D."/>
            <person name="Polansky O."/>
            <person name="Karasova D."/>
            <person name="Kubasova T."/>
            <person name="Cizek A."/>
            <person name="Rychlik I."/>
        </authorList>
    </citation>
    <scope>NUCLEOTIDE SEQUENCE [LARGE SCALE GENOMIC DNA]</scope>
    <source>
        <strain evidence="3">An149</strain>
    </source>
</reference>
<name>A0A1Y4Q9Y4_9FIRM</name>
<dbReference type="AlphaFoldDB" id="A0A1Y4Q9Y4"/>
<reference evidence="1" key="3">
    <citation type="journal article" date="2021" name="PeerJ">
        <title>Extensive microbial diversity within the chicken gut microbiome revealed by metagenomics and culture.</title>
        <authorList>
            <person name="Gilroy R."/>
            <person name="Ravi A."/>
            <person name="Getino M."/>
            <person name="Pursley I."/>
            <person name="Horton D.L."/>
            <person name="Alikhan N.F."/>
            <person name="Baker D."/>
            <person name="Gharbi K."/>
            <person name="Hall N."/>
            <person name="Watson M."/>
            <person name="Adriaenssens E.M."/>
            <person name="Foster-Nyarko E."/>
            <person name="Jarju S."/>
            <person name="Secka A."/>
            <person name="Antonio M."/>
            <person name="Oren A."/>
            <person name="Chaudhuri R.R."/>
            <person name="La Ragione R."/>
            <person name="Hildebrand F."/>
            <person name="Pallen M.J."/>
        </authorList>
    </citation>
    <scope>NUCLEOTIDE SEQUENCE</scope>
    <source>
        <strain evidence="1">CHK193-16274</strain>
    </source>
</reference>
<sequence>MSFKKINVDEIVLNPFKTIGKDWLLISALKNDQINTMTASWGGIGVIWNKNVVTVYIRPQRYTREFVDASDHFTLTFFEGYKKELGVLGSKSGRDGNKIDEVGFDVEMVDNQPTFKQGKMTFVCKKLYKGKITPESFIDDKLDDNYYPEKDYHYVYIGEIENAYVNEKD</sequence>
<dbReference type="Proteomes" id="UP000749320">
    <property type="component" value="Unassembled WGS sequence"/>
</dbReference>
<dbReference type="RefSeq" id="WP_087255489.1">
    <property type="nucleotide sequence ID" value="NZ_CAJFOD010000092.1"/>
</dbReference>
<dbReference type="Proteomes" id="UP000196258">
    <property type="component" value="Unassembled WGS sequence"/>
</dbReference>
<dbReference type="EMBL" id="NFLB01000004">
    <property type="protein sequence ID" value="OUQ05665.1"/>
    <property type="molecule type" value="Genomic_DNA"/>
</dbReference>
<proteinExistence type="predicted"/>
<dbReference type="PANTHER" id="PTHR43567">
    <property type="entry name" value="FLAVOREDOXIN-RELATED-RELATED"/>
    <property type="match status" value="1"/>
</dbReference>
<reference evidence="1" key="4">
    <citation type="submission" date="2021-09" db="EMBL/GenBank/DDBJ databases">
        <authorList>
            <person name="Gilroy R."/>
        </authorList>
    </citation>
    <scope>NUCLEOTIDE SEQUENCE</scope>
    <source>
        <strain evidence="1">CHK193-16274</strain>
    </source>
</reference>
<dbReference type="SUPFAM" id="SSF50475">
    <property type="entry name" value="FMN-binding split barrel"/>
    <property type="match status" value="1"/>
</dbReference>
<gene>
    <name evidence="2" type="ORF">B5E91_04430</name>
    <name evidence="1" type="ORF">K8V91_10870</name>
</gene>
<comment type="caution">
    <text evidence="2">The sequence shown here is derived from an EMBL/GenBank/DDBJ whole genome shotgun (WGS) entry which is preliminary data.</text>
</comment>
<evidence type="ECO:0000313" key="2">
    <source>
        <dbReference type="EMBL" id="OUQ05665.1"/>
    </source>
</evidence>
<organism evidence="2 3">
    <name type="scientific">Thomasclavelia spiroformis</name>
    <dbReference type="NCBI Taxonomy" id="29348"/>
    <lineage>
        <taxon>Bacteria</taxon>
        <taxon>Bacillati</taxon>
        <taxon>Bacillota</taxon>
        <taxon>Erysipelotrichia</taxon>
        <taxon>Erysipelotrichales</taxon>
        <taxon>Coprobacillaceae</taxon>
        <taxon>Thomasclavelia</taxon>
    </lineage>
</organism>
<dbReference type="Gene3D" id="2.30.110.10">
    <property type="entry name" value="Electron Transport, Fmn-binding Protein, Chain A"/>
    <property type="match status" value="1"/>
</dbReference>
<dbReference type="InterPro" id="IPR012349">
    <property type="entry name" value="Split_barrel_FMN-bd"/>
</dbReference>
<reference evidence="2" key="2">
    <citation type="journal article" date="2018" name="BMC Genomics">
        <title>Whole genome sequencing and function prediction of 133 gut anaerobes isolated from chicken caecum in pure cultures.</title>
        <authorList>
            <person name="Medvecky M."/>
            <person name="Cejkova D."/>
            <person name="Polansky O."/>
            <person name="Karasova D."/>
            <person name="Kubasova T."/>
            <person name="Cizek A."/>
            <person name="Rychlik I."/>
        </authorList>
    </citation>
    <scope>NUCLEOTIDE SEQUENCE</scope>
    <source>
        <strain evidence="2">An149</strain>
    </source>
</reference>
<evidence type="ECO:0000313" key="3">
    <source>
        <dbReference type="Proteomes" id="UP000196258"/>
    </source>
</evidence>
<dbReference type="EMBL" id="DYWV01000371">
    <property type="protein sequence ID" value="HJF41414.1"/>
    <property type="molecule type" value="Genomic_DNA"/>
</dbReference>
<protein>
    <submittedName>
        <fullName evidence="1 2">Flavin reductase</fullName>
    </submittedName>
</protein>